<feature type="domain" description="Glycosyltransferase 2-like" evidence="2">
    <location>
        <begin position="7"/>
        <end position="125"/>
    </location>
</feature>
<dbReference type="Proteomes" id="UP001299068">
    <property type="component" value="Unassembled WGS sequence"/>
</dbReference>
<dbReference type="InterPro" id="IPR001173">
    <property type="entry name" value="Glyco_trans_2-like"/>
</dbReference>
<dbReference type="PANTHER" id="PTHR43630:SF2">
    <property type="entry name" value="GLYCOSYLTRANSFERASE"/>
    <property type="match status" value="1"/>
</dbReference>
<proteinExistence type="predicted"/>
<reference evidence="3 4" key="1">
    <citation type="journal article" date="2021" name="Cell Host Microbe">
        <title>in vivo commensal control of Clostridioides difficile virulence.</title>
        <authorList>
            <person name="Girinathan B.P."/>
            <person name="Dibenedetto N."/>
            <person name="Worley J.N."/>
            <person name="Peltier J."/>
            <person name="Arrieta-Ortiz M.L."/>
            <person name="Rupa Christinal Immanuel S."/>
            <person name="Lavin R."/>
            <person name="Delaney M.L."/>
            <person name="Cummins C."/>
            <person name="Hoffmann M."/>
            <person name="Luo Y."/>
            <person name="Gonzalez-Escalona N."/>
            <person name="Allard M."/>
            <person name="Onderdonk A.B."/>
            <person name="Gerber G.K."/>
            <person name="Sonenshein A.L."/>
            <person name="Baliga N."/>
            <person name="Dupuy B."/>
            <person name="Bry L."/>
        </authorList>
    </citation>
    <scope>NUCLEOTIDE SEQUENCE [LARGE SCALE GENOMIC DNA]</scope>
    <source>
        <strain evidence="3 4">DSM 599</strain>
    </source>
</reference>
<dbReference type="InterPro" id="IPR019734">
    <property type="entry name" value="TPR_rpt"/>
</dbReference>
<dbReference type="Gene3D" id="1.25.40.10">
    <property type="entry name" value="Tetratricopeptide repeat domain"/>
    <property type="match status" value="1"/>
</dbReference>
<evidence type="ECO:0000313" key="3">
    <source>
        <dbReference type="EMBL" id="MBY0754937.1"/>
    </source>
</evidence>
<dbReference type="Gene3D" id="3.90.550.10">
    <property type="entry name" value="Spore Coat Polysaccharide Biosynthesis Protein SpsA, Chain A"/>
    <property type="match status" value="1"/>
</dbReference>
<evidence type="ECO:0000256" key="1">
    <source>
        <dbReference type="PROSITE-ProRule" id="PRU00339"/>
    </source>
</evidence>
<name>A0ABS7KWI2_CLOSR</name>
<dbReference type="InterPro" id="IPR011990">
    <property type="entry name" value="TPR-like_helical_dom_sf"/>
</dbReference>
<keyword evidence="4" id="KW-1185">Reference proteome</keyword>
<dbReference type="PANTHER" id="PTHR43630">
    <property type="entry name" value="POLY-BETA-1,6-N-ACETYL-D-GLUCOSAMINE SYNTHASE"/>
    <property type="match status" value="1"/>
</dbReference>
<dbReference type="EMBL" id="JAIKTU010000004">
    <property type="protein sequence ID" value="MBY0754937.1"/>
    <property type="molecule type" value="Genomic_DNA"/>
</dbReference>
<dbReference type="InterPro" id="IPR029044">
    <property type="entry name" value="Nucleotide-diphossugar_trans"/>
</dbReference>
<evidence type="ECO:0000313" key="4">
    <source>
        <dbReference type="Proteomes" id="UP001299068"/>
    </source>
</evidence>
<dbReference type="SUPFAM" id="SSF48452">
    <property type="entry name" value="TPR-like"/>
    <property type="match status" value="1"/>
</dbReference>
<comment type="caution">
    <text evidence="3">The sequence shown here is derived from an EMBL/GenBank/DDBJ whole genome shotgun (WGS) entry which is preliminary data.</text>
</comment>
<accession>A0ABS7KWI2</accession>
<keyword evidence="1" id="KW-0802">TPR repeat</keyword>
<dbReference type="RefSeq" id="WP_221859850.1">
    <property type="nucleotide sequence ID" value="NZ_JAIKTU010000004.1"/>
</dbReference>
<dbReference type="Pfam" id="PF00535">
    <property type="entry name" value="Glycos_transf_2"/>
    <property type="match status" value="1"/>
</dbReference>
<gene>
    <name evidence="3" type="ORF">K5V21_05655</name>
</gene>
<organism evidence="3 4">
    <name type="scientific">Clostridium sardiniense</name>
    <name type="common">Clostridium absonum</name>
    <dbReference type="NCBI Taxonomy" id="29369"/>
    <lineage>
        <taxon>Bacteria</taxon>
        <taxon>Bacillati</taxon>
        <taxon>Bacillota</taxon>
        <taxon>Clostridia</taxon>
        <taxon>Eubacteriales</taxon>
        <taxon>Clostridiaceae</taxon>
        <taxon>Clostridium</taxon>
    </lineage>
</organism>
<dbReference type="CDD" id="cd02511">
    <property type="entry name" value="Beta4Glucosyltransferase"/>
    <property type="match status" value="1"/>
</dbReference>
<sequence length="341" mass="39957">MEKALISLCMICKDEEKTIGNALESVKDMVDEIIVVDTGSTDRSMDIVKSYGGKVYKEKWIDDFSYARNISIEKAKGEWILVLDCDEIINDEGKRRIFNYIKDNKKDKGISLRVVSFIDGKRRSIDNSIRLFRNDSAVRFKGKIQETVKDSIIKKYGEDALSFSDTQIFHYGNDKNLVDVDNKSKRNILILENYEDEKKDIYYFFRLGNEFGKIGNFKNALENYDEAITKIKEEKNKDIVELIPRLIINRSKALHQLKMYKEEEGFLKTYTKKYDDFRDLYFMECLLRIELCEFGKAKKALDNYVNTRINIKYPSSEFDEIIDIDELSEKLCSIDMILIDD</sequence>
<evidence type="ECO:0000259" key="2">
    <source>
        <dbReference type="Pfam" id="PF00535"/>
    </source>
</evidence>
<protein>
    <submittedName>
        <fullName evidence="3">Glycosyltransferase family 2 protein</fullName>
    </submittedName>
</protein>
<dbReference type="PROSITE" id="PS50005">
    <property type="entry name" value="TPR"/>
    <property type="match status" value="1"/>
</dbReference>
<feature type="repeat" description="TPR" evidence="1">
    <location>
        <begin position="201"/>
        <end position="234"/>
    </location>
</feature>
<dbReference type="SUPFAM" id="SSF53448">
    <property type="entry name" value="Nucleotide-diphospho-sugar transferases"/>
    <property type="match status" value="1"/>
</dbReference>